<proteinExistence type="predicted"/>
<keyword evidence="1" id="KW-1133">Transmembrane helix</keyword>
<reference evidence="2 3" key="1">
    <citation type="journal article" date="2020" name="Int. J. Syst. Evol. Microbiol.">
        <title>Novel acetic acid bacteria from cider fermentations: Acetobacter conturbans sp. nov. and Acetobacter fallax sp. nov.</title>
        <authorList>
            <person name="Sombolestani A.S."/>
            <person name="Cleenwerck I."/>
            <person name="Cnockaert M."/>
            <person name="Borremans W."/>
            <person name="Wieme A.D."/>
            <person name="De Vuyst L."/>
            <person name="Vandamme P."/>
        </authorList>
    </citation>
    <scope>NUCLEOTIDE SEQUENCE [LARGE SCALE GENOMIC DNA]</scope>
    <source>
        <strain evidence="2 3">LMG 30640</strain>
    </source>
</reference>
<keyword evidence="1" id="KW-0472">Membrane</keyword>
<dbReference type="InterPro" id="IPR018681">
    <property type="entry name" value="DUF2165_transmembrane"/>
</dbReference>
<feature type="transmembrane region" description="Helical" evidence="1">
    <location>
        <begin position="69"/>
        <end position="92"/>
    </location>
</feature>
<feature type="transmembrane region" description="Helical" evidence="1">
    <location>
        <begin position="150"/>
        <end position="166"/>
    </location>
</feature>
<keyword evidence="1" id="KW-0812">Transmembrane</keyword>
<dbReference type="Pfam" id="PF09933">
    <property type="entry name" value="DUF2165"/>
    <property type="match status" value="1"/>
</dbReference>
<organism evidence="2 3">
    <name type="scientific">Acetobacter musti</name>
    <dbReference type="NCBI Taxonomy" id="864732"/>
    <lineage>
        <taxon>Bacteria</taxon>
        <taxon>Pseudomonadati</taxon>
        <taxon>Pseudomonadota</taxon>
        <taxon>Alphaproteobacteria</taxon>
        <taxon>Acetobacterales</taxon>
        <taxon>Acetobacteraceae</taxon>
        <taxon>Acetobacter</taxon>
    </lineage>
</organism>
<evidence type="ECO:0000313" key="2">
    <source>
        <dbReference type="EMBL" id="NHN84114.1"/>
    </source>
</evidence>
<protein>
    <submittedName>
        <fullName evidence="2">DUF2165 family protein</fullName>
    </submittedName>
</protein>
<keyword evidence="3" id="KW-1185">Reference proteome</keyword>
<evidence type="ECO:0000256" key="1">
    <source>
        <dbReference type="SAM" id="Phobius"/>
    </source>
</evidence>
<dbReference type="RefSeq" id="WP_173582497.1">
    <property type="nucleotide sequence ID" value="NZ_WOTB01000005.1"/>
</dbReference>
<comment type="caution">
    <text evidence="2">The sequence shown here is derived from an EMBL/GenBank/DDBJ whole genome shotgun (WGS) entry which is preliminary data.</text>
</comment>
<dbReference type="Proteomes" id="UP000635278">
    <property type="component" value="Unassembled WGS sequence"/>
</dbReference>
<feature type="transmembrane region" description="Helical" evidence="1">
    <location>
        <begin position="14"/>
        <end position="35"/>
    </location>
</feature>
<accession>A0ABX0JR71</accession>
<evidence type="ECO:0000313" key="3">
    <source>
        <dbReference type="Proteomes" id="UP000635278"/>
    </source>
</evidence>
<feature type="transmembrane region" description="Helical" evidence="1">
    <location>
        <begin position="113"/>
        <end position="138"/>
    </location>
</feature>
<dbReference type="EMBL" id="WOTB01000005">
    <property type="protein sequence ID" value="NHN84114.1"/>
    <property type="molecule type" value="Genomic_DNA"/>
</dbReference>
<gene>
    <name evidence="2" type="ORF">GOB93_05580</name>
</gene>
<name>A0ABX0JR71_9PROT</name>
<sequence length="169" mass="18935">MSPELTRLPAGGRVAKLVMTGSLAVFGLLVAFNNITDYGSNFMFVRHVLAMDTTFPGNALTWRAIGAHWVWHGFYVLIITGEALTGVLFALATWDMLRALKSDDAGFRRAKRFVPPGTALGFLIWFLGFSVVGGEWFVMWQSQLWNGQQPAFRFFMTMLGVCIYVMQPE</sequence>